<dbReference type="Gene3D" id="2.60.40.1190">
    <property type="match status" value="1"/>
</dbReference>
<feature type="domain" description="Carbohydrate-binding" evidence="1">
    <location>
        <begin position="43"/>
        <end position="201"/>
    </location>
</feature>
<dbReference type="InterPro" id="IPR010502">
    <property type="entry name" value="Carb-bd_dom_fam9"/>
</dbReference>
<comment type="caution">
    <text evidence="2">The sequence shown here is derived from an EMBL/GenBank/DDBJ whole genome shotgun (WGS) entry which is preliminary data.</text>
</comment>
<dbReference type="Proteomes" id="UP000095003">
    <property type="component" value="Unassembled WGS sequence"/>
</dbReference>
<reference evidence="2 3" key="1">
    <citation type="submission" date="2016-07" db="EMBL/GenBank/DDBJ databases">
        <title>Characterization of isolates of Eisenbergiella tayi derived from blood cultures, using whole genome sequencing.</title>
        <authorList>
            <person name="Burdz T."/>
            <person name="Wiebe D."/>
            <person name="Huynh C."/>
            <person name="Bernard K."/>
        </authorList>
    </citation>
    <scope>NUCLEOTIDE SEQUENCE [LARGE SCALE GENOMIC DNA]</scope>
    <source>
        <strain evidence="2 3">NML 120489</strain>
    </source>
</reference>
<dbReference type="GeneID" id="93304332"/>
<dbReference type="GO" id="GO:0030246">
    <property type="term" value="F:carbohydrate binding"/>
    <property type="evidence" value="ECO:0007669"/>
    <property type="project" value="InterPro"/>
</dbReference>
<name>A0A1E3A090_9FIRM</name>
<dbReference type="AlphaFoldDB" id="A0A1E3A090"/>
<proteinExistence type="predicted"/>
<evidence type="ECO:0000313" key="2">
    <source>
        <dbReference type="EMBL" id="ODM02158.1"/>
    </source>
</evidence>
<dbReference type="EMBL" id="MCGI01000010">
    <property type="protein sequence ID" value="ODM02158.1"/>
    <property type="molecule type" value="Genomic_DNA"/>
</dbReference>
<protein>
    <recommendedName>
        <fullName evidence="1">Carbohydrate-binding domain-containing protein</fullName>
    </recommendedName>
</protein>
<dbReference type="GO" id="GO:0004553">
    <property type="term" value="F:hydrolase activity, hydrolyzing O-glycosyl compounds"/>
    <property type="evidence" value="ECO:0007669"/>
    <property type="project" value="InterPro"/>
</dbReference>
<gene>
    <name evidence="2" type="ORF">BEH84_06301</name>
</gene>
<evidence type="ECO:0000313" key="3">
    <source>
        <dbReference type="Proteomes" id="UP000095003"/>
    </source>
</evidence>
<dbReference type="Pfam" id="PF16011">
    <property type="entry name" value="CBM9_2"/>
    <property type="match status" value="1"/>
</dbReference>
<organism evidence="2 3">
    <name type="scientific">Eisenbergiella tayi</name>
    <dbReference type="NCBI Taxonomy" id="1432052"/>
    <lineage>
        <taxon>Bacteria</taxon>
        <taxon>Bacillati</taxon>
        <taxon>Bacillota</taxon>
        <taxon>Clostridia</taxon>
        <taxon>Lachnospirales</taxon>
        <taxon>Lachnospiraceae</taxon>
        <taxon>Eisenbergiella</taxon>
    </lineage>
</organism>
<dbReference type="GO" id="GO:0016052">
    <property type="term" value="P:carbohydrate catabolic process"/>
    <property type="evidence" value="ECO:0007669"/>
    <property type="project" value="InterPro"/>
</dbReference>
<sequence length="206" mass="23952">MEYQVKIIDSPENADKGTLFTINNYMWTCLTKPKAYGTMTYLKDKGFYVEMTCEEKNPKKEYHNYMDPVCKDSAMEIFLAFPQKGEPLTNDCMYTNFEINANAALYAAYGKGRKNRSSMPQQYLKTCSCRTTIHQDRWTLSLLIPEPFLKKECGLSQLDETTEFYCNFYKISESPEIEHYAAYHPIDNPTPNFHLPIHFAKAHITP</sequence>
<accession>A0A1E3A090</accession>
<dbReference type="RefSeq" id="WP_069159508.1">
    <property type="nucleotide sequence ID" value="NZ_MCGI01000010.1"/>
</dbReference>
<evidence type="ECO:0000259" key="1">
    <source>
        <dbReference type="Pfam" id="PF16011"/>
    </source>
</evidence>
<dbReference type="PATRIC" id="fig|1432052.3.peg.6952"/>